<dbReference type="Pfam" id="PF00583">
    <property type="entry name" value="Acetyltransf_1"/>
    <property type="match status" value="1"/>
</dbReference>
<dbReference type="GO" id="GO:0016747">
    <property type="term" value="F:acyltransferase activity, transferring groups other than amino-acyl groups"/>
    <property type="evidence" value="ECO:0007669"/>
    <property type="project" value="InterPro"/>
</dbReference>
<dbReference type="OrthoDB" id="572496at2"/>
<organism evidence="4 5">
    <name type="scientific">Citrobacter amalonaticus Y19</name>
    <dbReference type="NCBI Taxonomy" id="1261127"/>
    <lineage>
        <taxon>Bacteria</taxon>
        <taxon>Pseudomonadati</taxon>
        <taxon>Pseudomonadota</taxon>
        <taxon>Gammaproteobacteria</taxon>
        <taxon>Enterobacterales</taxon>
        <taxon>Enterobacteriaceae</taxon>
        <taxon>Citrobacter</taxon>
    </lineage>
</organism>
<dbReference type="InterPro" id="IPR016181">
    <property type="entry name" value="Acyl_CoA_acyltransferase"/>
</dbReference>
<dbReference type="PROSITE" id="PS51186">
    <property type="entry name" value="GNAT"/>
    <property type="match status" value="1"/>
</dbReference>
<dbReference type="PATRIC" id="fig|1261127.3.peg.3397"/>
<proteinExistence type="predicted"/>
<dbReference type="RefSeq" id="WP_046487108.1">
    <property type="nucleotide sequence ID" value="NZ_CP011132.1"/>
</dbReference>
<dbReference type="SUPFAM" id="SSF55729">
    <property type="entry name" value="Acyl-CoA N-acyltransferases (Nat)"/>
    <property type="match status" value="1"/>
</dbReference>
<evidence type="ECO:0000256" key="2">
    <source>
        <dbReference type="ARBA" id="ARBA00023315"/>
    </source>
</evidence>
<protein>
    <submittedName>
        <fullName evidence="4">GCN5 family acetyltransferase</fullName>
    </submittedName>
</protein>
<feature type="domain" description="N-acetyltransferase" evidence="3">
    <location>
        <begin position="3"/>
        <end position="152"/>
    </location>
</feature>
<keyword evidence="2" id="KW-0012">Acyltransferase</keyword>
<evidence type="ECO:0000256" key="1">
    <source>
        <dbReference type="ARBA" id="ARBA00022679"/>
    </source>
</evidence>
<dbReference type="CDD" id="cd04301">
    <property type="entry name" value="NAT_SF"/>
    <property type="match status" value="1"/>
</dbReference>
<dbReference type="Proteomes" id="UP000034085">
    <property type="component" value="Chromosome"/>
</dbReference>
<evidence type="ECO:0000259" key="3">
    <source>
        <dbReference type="PROSITE" id="PS51186"/>
    </source>
</evidence>
<evidence type="ECO:0000313" key="5">
    <source>
        <dbReference type="Proteomes" id="UP000034085"/>
    </source>
</evidence>
<dbReference type="InterPro" id="IPR000182">
    <property type="entry name" value="GNAT_dom"/>
</dbReference>
<keyword evidence="1 4" id="KW-0808">Transferase</keyword>
<reference evidence="4 5" key="1">
    <citation type="journal article" date="2013" name="Appl. Microbiol. Biotechnol.">
        <title>Glycerol assimilation and production of 1,3-propanediol by Citrobacter amalonaticus Y19.</title>
        <authorList>
            <person name="Ainala S.K."/>
            <person name="Ashok S."/>
            <person name="Ko Y."/>
            <person name="Park S."/>
        </authorList>
    </citation>
    <scope>NUCLEOTIDE SEQUENCE [LARGE SCALE GENOMIC DNA]</scope>
    <source>
        <strain evidence="4 5">Y19</strain>
    </source>
</reference>
<gene>
    <name evidence="4" type="ORF">F384_16265</name>
</gene>
<accession>A0A0F6TWZ9</accession>
<dbReference type="AlphaFoldDB" id="A0A0F6TWZ9"/>
<dbReference type="PANTHER" id="PTHR43800">
    <property type="entry name" value="PEPTIDYL-LYSINE N-ACETYLTRANSFERASE YJAB"/>
    <property type="match status" value="1"/>
</dbReference>
<dbReference type="HOGENOM" id="CLU_096760_0_0_6"/>
<sequence length="171" mass="19125">MHITFRPTTLADADALSAIERSAGQRFLDVPELAWIADDHIVSADQHRDYAGKGMSWLALADDRPVGFLLGEAMGSSLYIAEFSLHLTWQGKGIGRQLIDTVAQWAREQGFTSLTLTTFRHVDWNAPLYQHLGFEILEDGALPAALRQKREEETAHGIAFESRCAMRLMLN</sequence>
<dbReference type="Gene3D" id="3.40.630.30">
    <property type="match status" value="1"/>
</dbReference>
<dbReference type="KEGG" id="cama:F384_16265"/>
<dbReference type="PANTHER" id="PTHR43800:SF1">
    <property type="entry name" value="PEPTIDYL-LYSINE N-ACETYLTRANSFERASE YJAB"/>
    <property type="match status" value="1"/>
</dbReference>
<evidence type="ECO:0000313" key="4">
    <source>
        <dbReference type="EMBL" id="AKE60002.1"/>
    </source>
</evidence>
<name>A0A0F6TWZ9_CITAM</name>
<dbReference type="EMBL" id="CP011132">
    <property type="protein sequence ID" value="AKE60002.1"/>
    <property type="molecule type" value="Genomic_DNA"/>
</dbReference>